<organism evidence="2 3">
    <name type="scientific">Methylomonas koyamae</name>
    <dbReference type="NCBI Taxonomy" id="702114"/>
    <lineage>
        <taxon>Bacteria</taxon>
        <taxon>Pseudomonadati</taxon>
        <taxon>Pseudomonadota</taxon>
        <taxon>Gammaproteobacteria</taxon>
        <taxon>Methylococcales</taxon>
        <taxon>Methylococcaceae</taxon>
        <taxon>Methylomonas</taxon>
    </lineage>
</organism>
<evidence type="ECO:0000313" key="2">
    <source>
        <dbReference type="EMBL" id="OAI20598.1"/>
    </source>
</evidence>
<evidence type="ECO:0000256" key="1">
    <source>
        <dbReference type="SAM" id="MobiDB-lite"/>
    </source>
</evidence>
<dbReference type="AlphaFoldDB" id="A0A177NRA8"/>
<evidence type="ECO:0008006" key="4">
    <source>
        <dbReference type="Google" id="ProtNLM"/>
    </source>
</evidence>
<sequence>MAETSSSNKPARTEISRPVFERTFKINSEQAIRVIRNSYERLIRSLYAIDVILRIVGQEQAVDEIEAIVSMMITECAEQLQQEKARLEKLKADNGIAEIPTYTHPREFVARIASPQIAQFVELIRLLDQLMMVMDTLWLCQVIDNKHCVDARYHWQQRLQRLANRIVTIERQAHREAYAQGHGEEVRLARQESGLQDEPETVIDDELVIDESDPVQTTGKAAAK</sequence>
<name>A0A177NRA8_9GAMM</name>
<dbReference type="EMBL" id="LUUJ01000022">
    <property type="protein sequence ID" value="OAI20598.1"/>
    <property type="molecule type" value="Genomic_DNA"/>
</dbReference>
<evidence type="ECO:0000313" key="3">
    <source>
        <dbReference type="Proteomes" id="UP000077857"/>
    </source>
</evidence>
<proteinExistence type="predicted"/>
<feature type="compositionally biased region" description="Acidic residues" evidence="1">
    <location>
        <begin position="195"/>
        <end position="213"/>
    </location>
</feature>
<dbReference type="OrthoDB" id="6383290at2"/>
<reference evidence="2 3" key="1">
    <citation type="submission" date="2016-03" db="EMBL/GenBank/DDBJ databases">
        <authorList>
            <person name="Ploux O."/>
        </authorList>
    </citation>
    <scope>NUCLEOTIDE SEQUENCE [LARGE SCALE GENOMIC DNA]</scope>
    <source>
        <strain evidence="2 3">R-45378</strain>
    </source>
</reference>
<dbReference type="Proteomes" id="UP000077857">
    <property type="component" value="Unassembled WGS sequence"/>
</dbReference>
<feature type="compositionally biased region" description="Polar residues" evidence="1">
    <location>
        <begin position="214"/>
        <end position="224"/>
    </location>
</feature>
<accession>A0A177NRA8</accession>
<dbReference type="RefSeq" id="WP_064039118.1">
    <property type="nucleotide sequence ID" value="NZ_LUUJ01000022.1"/>
</dbReference>
<protein>
    <recommendedName>
        <fullName evidence="4">Plasmid-related protein</fullName>
    </recommendedName>
</protein>
<gene>
    <name evidence="2" type="ORF">A1507_05040</name>
</gene>
<feature type="region of interest" description="Disordered" evidence="1">
    <location>
        <begin position="189"/>
        <end position="224"/>
    </location>
</feature>
<comment type="caution">
    <text evidence="2">The sequence shown here is derived from an EMBL/GenBank/DDBJ whole genome shotgun (WGS) entry which is preliminary data.</text>
</comment>